<feature type="transmembrane region" description="Helical" evidence="2">
    <location>
        <begin position="36"/>
        <end position="55"/>
    </location>
</feature>
<protein>
    <recommendedName>
        <fullName evidence="3">Motility protein A N-terminal domain-containing protein</fullName>
    </recommendedName>
</protein>
<keyword evidence="2" id="KW-0472">Membrane</keyword>
<evidence type="ECO:0000256" key="1">
    <source>
        <dbReference type="ARBA" id="ARBA00022779"/>
    </source>
</evidence>
<dbReference type="Pfam" id="PF20560">
    <property type="entry name" value="MotA_N"/>
    <property type="match status" value="1"/>
</dbReference>
<dbReference type="Proteomes" id="UP000244224">
    <property type="component" value="Unassembled WGS sequence"/>
</dbReference>
<gene>
    <name evidence="4" type="ORF">C8N34_1181</name>
</gene>
<keyword evidence="2" id="KW-0812">Transmembrane</keyword>
<name>A0A2T6AQM4_9RHOB</name>
<comment type="caution">
    <text evidence="4">The sequence shown here is derived from an EMBL/GenBank/DDBJ whole genome shotgun (WGS) entry which is preliminary data.</text>
</comment>
<evidence type="ECO:0000313" key="5">
    <source>
        <dbReference type="Proteomes" id="UP000244224"/>
    </source>
</evidence>
<organism evidence="4 5">
    <name type="scientific">Gemmobacter caeni</name>
    <dbReference type="NCBI Taxonomy" id="589035"/>
    <lineage>
        <taxon>Bacteria</taxon>
        <taxon>Pseudomonadati</taxon>
        <taxon>Pseudomonadota</taxon>
        <taxon>Alphaproteobacteria</taxon>
        <taxon>Rhodobacterales</taxon>
        <taxon>Paracoccaceae</taxon>
        <taxon>Gemmobacter</taxon>
    </lineage>
</organism>
<feature type="domain" description="Motility protein A N-terminal" evidence="3">
    <location>
        <begin position="4"/>
        <end position="52"/>
    </location>
</feature>
<dbReference type="GO" id="GO:0097588">
    <property type="term" value="P:archaeal or bacterial-type flagellum-dependent cell motility"/>
    <property type="evidence" value="ECO:0007669"/>
    <property type="project" value="UniProtKB-KW"/>
</dbReference>
<dbReference type="EMBL" id="QBKP01000018">
    <property type="protein sequence ID" value="PTX46128.1"/>
    <property type="molecule type" value="Genomic_DNA"/>
</dbReference>
<keyword evidence="5" id="KW-1185">Reference proteome</keyword>
<keyword evidence="1" id="KW-0283">Flagellar rotation</keyword>
<accession>A0A2T6AQM4</accession>
<reference evidence="4 5" key="1">
    <citation type="submission" date="2018-04" db="EMBL/GenBank/DDBJ databases">
        <title>Genomic Encyclopedia of Archaeal and Bacterial Type Strains, Phase II (KMG-II): from individual species to whole genera.</title>
        <authorList>
            <person name="Goeker M."/>
        </authorList>
    </citation>
    <scope>NUCLEOTIDE SEQUENCE [LARGE SCALE GENOMIC DNA]</scope>
    <source>
        <strain evidence="4 5">DSM 21823</strain>
    </source>
</reference>
<evidence type="ECO:0000313" key="4">
    <source>
        <dbReference type="EMBL" id="PTX46128.1"/>
    </source>
</evidence>
<sequence>MFGLVGIVIIFVMVFGGYILAGGKLGIILKSLPFEMIMIGGAALGAFLLSNGSVAQTPVGFIS</sequence>
<proteinExistence type="predicted"/>
<dbReference type="AlphaFoldDB" id="A0A2T6AQM4"/>
<feature type="transmembrane region" description="Helical" evidence="2">
    <location>
        <begin position="6"/>
        <end position="29"/>
    </location>
</feature>
<dbReference type="InterPro" id="IPR046786">
    <property type="entry name" value="MotA_N"/>
</dbReference>
<evidence type="ECO:0000256" key="2">
    <source>
        <dbReference type="SAM" id="Phobius"/>
    </source>
</evidence>
<keyword evidence="2" id="KW-1133">Transmembrane helix</keyword>
<evidence type="ECO:0000259" key="3">
    <source>
        <dbReference type="Pfam" id="PF20560"/>
    </source>
</evidence>